<evidence type="ECO:0000256" key="4">
    <source>
        <dbReference type="ARBA" id="ARBA00022723"/>
    </source>
</evidence>
<keyword evidence="7" id="KW-0349">Heme</keyword>
<protein>
    <submittedName>
        <fullName evidence="8">Cytochrome P450 94B3</fullName>
    </submittedName>
</protein>
<keyword evidence="5" id="KW-0560">Oxidoreductase</keyword>
<accession>A0A9N7MQX6</accession>
<dbReference type="GO" id="GO:0016020">
    <property type="term" value="C:membrane"/>
    <property type="evidence" value="ECO:0007669"/>
    <property type="project" value="UniProtKB-SubCell"/>
</dbReference>
<dbReference type="Gene3D" id="1.10.630.10">
    <property type="entry name" value="Cytochrome P450"/>
    <property type="match status" value="1"/>
</dbReference>
<dbReference type="Proteomes" id="UP001153555">
    <property type="component" value="Unassembled WGS sequence"/>
</dbReference>
<keyword evidence="9" id="KW-1185">Reference proteome</keyword>
<reference evidence="8" key="1">
    <citation type="submission" date="2019-12" db="EMBL/GenBank/DDBJ databases">
        <authorList>
            <person name="Scholes J."/>
        </authorList>
    </citation>
    <scope>NUCLEOTIDE SEQUENCE</scope>
</reference>
<feature type="binding site" description="axial binding residue" evidence="7">
    <location>
        <position position="477"/>
    </location>
    <ligand>
        <name>heme</name>
        <dbReference type="ChEBI" id="CHEBI:30413"/>
    </ligand>
    <ligandPart>
        <name>Fe</name>
        <dbReference type="ChEBI" id="CHEBI:18248"/>
    </ligandPart>
</feature>
<evidence type="ECO:0000256" key="3">
    <source>
        <dbReference type="ARBA" id="ARBA00010617"/>
    </source>
</evidence>
<dbReference type="PANTHER" id="PTHR24296">
    <property type="entry name" value="CYTOCHROME P450"/>
    <property type="match status" value="1"/>
</dbReference>
<dbReference type="OrthoDB" id="1470350at2759"/>
<evidence type="ECO:0000256" key="7">
    <source>
        <dbReference type="PIRSR" id="PIRSR602401-1"/>
    </source>
</evidence>
<dbReference type="InterPro" id="IPR001128">
    <property type="entry name" value="Cyt_P450"/>
</dbReference>
<gene>
    <name evidence="8" type="ORF">SHERM_13684</name>
</gene>
<dbReference type="InterPro" id="IPR036396">
    <property type="entry name" value="Cyt_P450_sf"/>
</dbReference>
<comment type="caution">
    <text evidence="8">The sequence shown here is derived from an EMBL/GenBank/DDBJ whole genome shotgun (WGS) entry which is preliminary data.</text>
</comment>
<evidence type="ECO:0000313" key="9">
    <source>
        <dbReference type="Proteomes" id="UP001153555"/>
    </source>
</evidence>
<dbReference type="CDD" id="cd11064">
    <property type="entry name" value="CYP86A"/>
    <property type="match status" value="1"/>
</dbReference>
<dbReference type="EMBL" id="CACSLK010011299">
    <property type="protein sequence ID" value="CAA0813125.1"/>
    <property type="molecule type" value="Genomic_DNA"/>
</dbReference>
<comment type="subcellular location">
    <subcellularLocation>
        <location evidence="2">Membrane</location>
        <topology evidence="2">Single-pass membrane protein</topology>
    </subcellularLocation>
</comment>
<dbReference type="GO" id="GO:0005506">
    <property type="term" value="F:iron ion binding"/>
    <property type="evidence" value="ECO:0007669"/>
    <property type="project" value="InterPro"/>
</dbReference>
<evidence type="ECO:0000256" key="5">
    <source>
        <dbReference type="ARBA" id="ARBA00023002"/>
    </source>
</evidence>
<dbReference type="PRINTS" id="PR00463">
    <property type="entry name" value="EP450I"/>
</dbReference>
<dbReference type="GO" id="GO:0004497">
    <property type="term" value="F:monooxygenase activity"/>
    <property type="evidence" value="ECO:0007669"/>
    <property type="project" value="InterPro"/>
</dbReference>
<dbReference type="AlphaFoldDB" id="A0A9N7MQX6"/>
<organism evidence="8 9">
    <name type="scientific">Striga hermonthica</name>
    <name type="common">Purple witchweed</name>
    <name type="synonym">Buchnera hermonthica</name>
    <dbReference type="NCBI Taxonomy" id="68872"/>
    <lineage>
        <taxon>Eukaryota</taxon>
        <taxon>Viridiplantae</taxon>
        <taxon>Streptophyta</taxon>
        <taxon>Embryophyta</taxon>
        <taxon>Tracheophyta</taxon>
        <taxon>Spermatophyta</taxon>
        <taxon>Magnoliopsida</taxon>
        <taxon>eudicotyledons</taxon>
        <taxon>Gunneridae</taxon>
        <taxon>Pentapetalae</taxon>
        <taxon>asterids</taxon>
        <taxon>lamiids</taxon>
        <taxon>Lamiales</taxon>
        <taxon>Orobanchaceae</taxon>
        <taxon>Buchnereae</taxon>
        <taxon>Striga</taxon>
    </lineage>
</organism>
<dbReference type="PRINTS" id="PR00385">
    <property type="entry name" value="P450"/>
</dbReference>
<proteinExistence type="inferred from homology"/>
<evidence type="ECO:0000256" key="1">
    <source>
        <dbReference type="ARBA" id="ARBA00001971"/>
    </source>
</evidence>
<dbReference type="SUPFAM" id="SSF48264">
    <property type="entry name" value="Cytochrome P450"/>
    <property type="match status" value="1"/>
</dbReference>
<keyword evidence="6 7" id="KW-0408">Iron</keyword>
<comment type="cofactor">
    <cofactor evidence="1 7">
        <name>heme</name>
        <dbReference type="ChEBI" id="CHEBI:30413"/>
    </cofactor>
</comment>
<sequence>MHIPTQPNAMMLSEFTKTIIDASSSMSTTLLASLCFLLLLLLYPLTHSKFGPARRPTYPGPTSYPVIGCLISFSRNRHRLLDWYTDMLSTSPSQTIIISRFGARRTIVTANPENVKYVLKTNFANFPKGKPFTEILGDFLGKGIFNVDGDTWWAQRKLVVHHVNAKSLKDYVDCILNEEVEKKLVPVLESAAEECKTLDLQDLLSRLAFDLVCKVSLGYDPCCLEYKSLDKPHPIVEALDLASDMSARRNAAPISAMWKCKRFLGLGSEKRLKEAVGRIHVFIDEIIQERKIKHQSQDFESDLLSKMVLDGEEDGIIRDTMISFIMAGRDTTSSAMTWLFYLLSCHPDVEDEVVKELGLVEKDGDYCENSLKYEDLKELRWLKACICESMRLFPPVAWDSKHANIDDVLPDGTRVRAGDRVTYFQYGMGRMRSLWGEDWMEFKPDRWVSDKEHGRIKALKNVSPYKFPVFQAGPRACPGKEMAFVQMKYVVASILKRFVIRPVSQEKPVFVPLLTAHMARGFKVMGLCLMGTPIQFHGIKRRGNRVNEDSRMKARDRAAPESNSSEWSLLRFCSTTFLQQARVEPLEVLFNYLSPARAGLLDRRLRRRGGLLSRHFCRGTICRGNVAKANSKLLGPALASSVSAHIFWPYL</sequence>
<dbReference type="GO" id="GO:0020037">
    <property type="term" value="F:heme binding"/>
    <property type="evidence" value="ECO:0007669"/>
    <property type="project" value="InterPro"/>
</dbReference>
<dbReference type="GO" id="GO:0016705">
    <property type="term" value="F:oxidoreductase activity, acting on paired donors, with incorporation or reduction of molecular oxygen"/>
    <property type="evidence" value="ECO:0007669"/>
    <property type="project" value="InterPro"/>
</dbReference>
<dbReference type="InterPro" id="IPR002401">
    <property type="entry name" value="Cyt_P450_E_grp-I"/>
</dbReference>
<comment type="similarity">
    <text evidence="3">Belongs to the cytochrome P450 family.</text>
</comment>
<name>A0A9N7MQX6_STRHE</name>
<dbReference type="Pfam" id="PF00067">
    <property type="entry name" value="p450"/>
    <property type="match status" value="1"/>
</dbReference>
<evidence type="ECO:0000256" key="2">
    <source>
        <dbReference type="ARBA" id="ARBA00004167"/>
    </source>
</evidence>
<evidence type="ECO:0000313" key="8">
    <source>
        <dbReference type="EMBL" id="CAA0813125.1"/>
    </source>
</evidence>
<evidence type="ECO:0000256" key="6">
    <source>
        <dbReference type="ARBA" id="ARBA00023004"/>
    </source>
</evidence>
<keyword evidence="4 7" id="KW-0479">Metal-binding</keyword>